<reference evidence="2" key="1">
    <citation type="journal article" date="2014" name="Int. J. Syst. Evol. Microbiol.">
        <title>Complete genome sequence of Corynebacterium casei LMG S-19264T (=DSM 44701T), isolated from a smear-ripened cheese.</title>
        <authorList>
            <consortium name="US DOE Joint Genome Institute (JGI-PGF)"/>
            <person name="Walter F."/>
            <person name="Albersmeier A."/>
            <person name="Kalinowski J."/>
            <person name="Ruckert C."/>
        </authorList>
    </citation>
    <scope>NUCLEOTIDE SEQUENCE</scope>
    <source>
        <strain evidence="2">JCM 3172</strain>
    </source>
</reference>
<keyword evidence="3" id="KW-1185">Reference proteome</keyword>
<dbReference type="Proteomes" id="UP000619486">
    <property type="component" value="Unassembled WGS sequence"/>
</dbReference>
<reference evidence="2" key="2">
    <citation type="submission" date="2020-09" db="EMBL/GenBank/DDBJ databases">
        <authorList>
            <person name="Sun Q."/>
            <person name="Ohkuma M."/>
        </authorList>
    </citation>
    <scope>NUCLEOTIDE SEQUENCE</scope>
    <source>
        <strain evidence="2">JCM 3172</strain>
    </source>
</reference>
<name>A0A918LML1_9ACTN</name>
<feature type="region of interest" description="Disordered" evidence="1">
    <location>
        <begin position="67"/>
        <end position="99"/>
    </location>
</feature>
<organism evidence="2 3">
    <name type="scientific">Streptomyces purpureus</name>
    <dbReference type="NCBI Taxonomy" id="1951"/>
    <lineage>
        <taxon>Bacteria</taxon>
        <taxon>Bacillati</taxon>
        <taxon>Actinomycetota</taxon>
        <taxon>Actinomycetes</taxon>
        <taxon>Kitasatosporales</taxon>
        <taxon>Streptomycetaceae</taxon>
        <taxon>Streptomyces</taxon>
    </lineage>
</organism>
<comment type="caution">
    <text evidence="2">The sequence shown here is derived from an EMBL/GenBank/DDBJ whole genome shotgun (WGS) entry which is preliminary data.</text>
</comment>
<dbReference type="AlphaFoldDB" id="A0A918LML1"/>
<accession>A0A918LML1</accession>
<protein>
    <submittedName>
        <fullName evidence="2">Uncharacterized protein</fullName>
    </submittedName>
</protein>
<evidence type="ECO:0000313" key="2">
    <source>
        <dbReference type="EMBL" id="GGT21104.1"/>
    </source>
</evidence>
<evidence type="ECO:0000313" key="3">
    <source>
        <dbReference type="Proteomes" id="UP000619486"/>
    </source>
</evidence>
<feature type="compositionally biased region" description="Basic and acidic residues" evidence="1">
    <location>
        <begin position="87"/>
        <end position="99"/>
    </location>
</feature>
<proteinExistence type="predicted"/>
<dbReference type="EMBL" id="BMQQ01000003">
    <property type="protein sequence ID" value="GGT21104.1"/>
    <property type="molecule type" value="Genomic_DNA"/>
</dbReference>
<gene>
    <name evidence="2" type="ORF">GCM10014713_12510</name>
</gene>
<sequence>MRLIEPPTVEVAVAAAVAAGVSSGDAAWLGAVRPRTTAAREATTRAERAEVRRADVRNLLWDRQVEDMQGDATAHGGAGKHGKAWKPRGERDSGFSEVE</sequence>
<evidence type="ECO:0000256" key="1">
    <source>
        <dbReference type="SAM" id="MobiDB-lite"/>
    </source>
</evidence>